<sequence length="41" mass="4863">MQPKAKGLLTCPLSQIFCRKLVSVDQDIKIRYVRRRTSFHE</sequence>
<dbReference type="KEGG" id="ath:AT2G29628"/>
<organism evidence="3 4">
    <name type="scientific">Arabidopsis thaliana</name>
    <name type="common">Mouse-ear cress</name>
    <dbReference type="NCBI Taxonomy" id="3702"/>
    <lineage>
        <taxon>Eukaryota</taxon>
        <taxon>Viridiplantae</taxon>
        <taxon>Streptophyta</taxon>
        <taxon>Embryophyta</taxon>
        <taxon>Tracheophyta</taxon>
        <taxon>Spermatophyta</taxon>
        <taxon>Magnoliopsida</taxon>
        <taxon>eudicotyledons</taxon>
        <taxon>Gunneridae</taxon>
        <taxon>Pentapetalae</taxon>
        <taxon>rosids</taxon>
        <taxon>malvids</taxon>
        <taxon>Brassicales</taxon>
        <taxon>Brassicaceae</taxon>
        <taxon>Camelineae</taxon>
        <taxon>Arabidopsis</taxon>
    </lineage>
</organism>
<reference evidence="3 4" key="1">
    <citation type="submission" date="2019-11" db="EMBL/GenBank/DDBJ databases">
        <authorList>
            <person name="Jiao W.-B."/>
            <person name="Schneeberger K."/>
        </authorList>
    </citation>
    <scope>NUCLEOTIDE SEQUENCE [LARGE SCALE GENOMIC DNA]</scope>
    <source>
        <strain evidence="4">cv. An-1</strain>
        <strain evidence="5">cv. C24</strain>
    </source>
</reference>
<dbReference type="Araport" id="AT2G29628"/>
<evidence type="ECO:0000313" key="3">
    <source>
        <dbReference type="EMBL" id="VYS53908.1"/>
    </source>
</evidence>
<evidence type="ECO:0000313" key="4">
    <source>
        <dbReference type="Proteomes" id="UP000426265"/>
    </source>
</evidence>
<dbReference type="Proteomes" id="UP000426265">
    <property type="component" value="Unassembled WGS sequence"/>
</dbReference>
<evidence type="ECO:0000313" key="1">
    <source>
        <dbReference type="Araport" id="AT2G29628"/>
    </source>
</evidence>
<evidence type="ECO:0000313" key="2">
    <source>
        <dbReference type="EMBL" id="CAA0373272.1"/>
    </source>
</evidence>
<dbReference type="OrthoDB" id="10270743at2759"/>
<gene>
    <name evidence="1" type="ordered locus">At2g29628</name>
    <name evidence="3" type="ORF">AN1_LOCUS9366</name>
    <name evidence="2" type="ORF">C24_LOCUS9216</name>
</gene>
<name>A0A654EYT5_ARATH</name>
<dbReference type="RefSeq" id="NP_001118411.1">
    <property type="nucleotide sequence ID" value="NM_001124939.1"/>
</dbReference>
<dbReference type="AlphaFoldDB" id="A0A654EYT5"/>
<accession>A0A654EYT5</accession>
<dbReference type="EMBL" id="CACRSJ010000105">
    <property type="protein sequence ID" value="VYS53908.1"/>
    <property type="molecule type" value="Genomic_DNA"/>
</dbReference>
<evidence type="ECO:0000313" key="5">
    <source>
        <dbReference type="Proteomes" id="UP000434276"/>
    </source>
</evidence>
<protein>
    <submittedName>
        <fullName evidence="3">Uncharacterized protein</fullName>
    </submittedName>
</protein>
<dbReference type="ExpressionAtlas" id="A0A654EYT5">
    <property type="expression patterns" value="baseline"/>
</dbReference>
<proteinExistence type="predicted"/>
<dbReference type="Proteomes" id="UP000434276">
    <property type="component" value="Unassembled WGS sequence"/>
</dbReference>
<dbReference type="GeneID" id="6240502"/>
<dbReference type="EMBL" id="CACSHJ010000088">
    <property type="protein sequence ID" value="CAA0373272.1"/>
    <property type="molecule type" value="Genomic_DNA"/>
</dbReference>